<proteinExistence type="predicted"/>
<feature type="compositionally biased region" description="Basic residues" evidence="1">
    <location>
        <begin position="40"/>
        <end position="49"/>
    </location>
</feature>
<gene>
    <name evidence="2" type="ORF">Acr_07g0017070</name>
</gene>
<name>A0A7J0EYJ4_9ERIC</name>
<evidence type="ECO:0000313" key="2">
    <source>
        <dbReference type="EMBL" id="GFY91511.1"/>
    </source>
</evidence>
<feature type="region of interest" description="Disordered" evidence="1">
    <location>
        <begin position="107"/>
        <end position="128"/>
    </location>
</feature>
<evidence type="ECO:0000313" key="3">
    <source>
        <dbReference type="Proteomes" id="UP000585474"/>
    </source>
</evidence>
<accession>A0A7J0EYJ4</accession>
<dbReference type="Proteomes" id="UP000585474">
    <property type="component" value="Unassembled WGS sequence"/>
</dbReference>
<feature type="region of interest" description="Disordered" evidence="1">
    <location>
        <begin position="23"/>
        <end position="56"/>
    </location>
</feature>
<evidence type="ECO:0000256" key="1">
    <source>
        <dbReference type="SAM" id="MobiDB-lite"/>
    </source>
</evidence>
<dbReference type="EMBL" id="BJWL01000007">
    <property type="protein sequence ID" value="GFY91511.1"/>
    <property type="molecule type" value="Genomic_DNA"/>
</dbReference>
<reference evidence="2 3" key="1">
    <citation type="submission" date="2019-07" db="EMBL/GenBank/DDBJ databases">
        <title>De Novo Assembly of kiwifruit Actinidia rufa.</title>
        <authorList>
            <person name="Sugita-Konishi S."/>
            <person name="Sato K."/>
            <person name="Mori E."/>
            <person name="Abe Y."/>
            <person name="Kisaki G."/>
            <person name="Hamano K."/>
            <person name="Suezawa K."/>
            <person name="Otani M."/>
            <person name="Fukuda T."/>
            <person name="Manabe T."/>
            <person name="Gomi K."/>
            <person name="Tabuchi M."/>
            <person name="Akimitsu K."/>
            <person name="Kataoka I."/>
        </authorList>
    </citation>
    <scope>NUCLEOTIDE SEQUENCE [LARGE SCALE GENOMIC DNA]</scope>
    <source>
        <strain evidence="3">cv. Fuchu</strain>
    </source>
</reference>
<dbReference type="AlphaFoldDB" id="A0A7J0EYJ4"/>
<protein>
    <submittedName>
        <fullName evidence="2">Uncharacterized protein</fullName>
    </submittedName>
</protein>
<comment type="caution">
    <text evidence="2">The sequence shown here is derived from an EMBL/GenBank/DDBJ whole genome shotgun (WGS) entry which is preliminary data.</text>
</comment>
<sequence length="174" mass="20212">MFREIWTSTASNQQSILLGFLGTRPRTIKGRPAQTNRNKGPGRGRSKPLRRGDQTKTMTVDGVMGRVRGSRRVPRKDEYGKISRRYRILVEMESLEMEILSTLPRPRARRGQYPGPWRADEHSDGDSGELNGDSLARFHAESWTRFTLVKRVRRWDFVRWKSGDVRSPFRARVL</sequence>
<keyword evidence="3" id="KW-1185">Reference proteome</keyword>
<organism evidence="2 3">
    <name type="scientific">Actinidia rufa</name>
    <dbReference type="NCBI Taxonomy" id="165716"/>
    <lineage>
        <taxon>Eukaryota</taxon>
        <taxon>Viridiplantae</taxon>
        <taxon>Streptophyta</taxon>
        <taxon>Embryophyta</taxon>
        <taxon>Tracheophyta</taxon>
        <taxon>Spermatophyta</taxon>
        <taxon>Magnoliopsida</taxon>
        <taxon>eudicotyledons</taxon>
        <taxon>Gunneridae</taxon>
        <taxon>Pentapetalae</taxon>
        <taxon>asterids</taxon>
        <taxon>Ericales</taxon>
        <taxon>Actinidiaceae</taxon>
        <taxon>Actinidia</taxon>
    </lineage>
</organism>